<dbReference type="Proteomes" id="UP001157396">
    <property type="component" value="Unassembled WGS sequence"/>
</dbReference>
<dbReference type="GO" id="GO:0003677">
    <property type="term" value="F:DNA binding"/>
    <property type="evidence" value="ECO:0007669"/>
    <property type="project" value="UniProtKB-KW"/>
</dbReference>
<dbReference type="GeneID" id="61074946"/>
<dbReference type="Pfam" id="PF01418">
    <property type="entry name" value="HTH_6"/>
    <property type="match status" value="1"/>
</dbReference>
<feature type="domain" description="SIS" evidence="5">
    <location>
        <begin position="105"/>
        <end position="243"/>
    </location>
</feature>
<dbReference type="InterPro" id="IPR036388">
    <property type="entry name" value="WH-like_DNA-bd_sf"/>
</dbReference>
<reference evidence="6" key="4">
    <citation type="submission" date="2023-04" db="EMBL/GenBank/DDBJ databases">
        <title>Genomic analysis of Lactococcus garvieae isolates.</title>
        <authorList>
            <person name="Zhanghang C."/>
        </authorList>
    </citation>
    <scope>NUCLEOTIDE SEQUENCE</scope>
    <source>
        <strain evidence="6">ZB-1</strain>
    </source>
</reference>
<accession>A0A1I4I8W5</accession>
<feature type="domain" description="HTH rpiR-type" evidence="4">
    <location>
        <begin position="1"/>
        <end position="73"/>
    </location>
</feature>
<proteinExistence type="predicted"/>
<evidence type="ECO:0000256" key="1">
    <source>
        <dbReference type="ARBA" id="ARBA00023015"/>
    </source>
</evidence>
<dbReference type="RefSeq" id="WP_014024258.1">
    <property type="nucleotide sequence ID" value="NZ_AP026069.1"/>
</dbReference>
<dbReference type="Proteomes" id="UP001217324">
    <property type="component" value="Chromosome"/>
</dbReference>
<dbReference type="PROSITE" id="PS51071">
    <property type="entry name" value="HTH_RPIR"/>
    <property type="match status" value="1"/>
</dbReference>
<dbReference type="SUPFAM" id="SSF53697">
    <property type="entry name" value="SIS domain"/>
    <property type="match status" value="1"/>
</dbReference>
<dbReference type="SUPFAM" id="SSF46689">
    <property type="entry name" value="Homeodomain-like"/>
    <property type="match status" value="1"/>
</dbReference>
<evidence type="ECO:0000313" key="6">
    <source>
        <dbReference type="EMBL" id="MDH7960694.1"/>
    </source>
</evidence>
<dbReference type="PANTHER" id="PTHR30514">
    <property type="entry name" value="GLUCOKINASE"/>
    <property type="match status" value="1"/>
</dbReference>
<dbReference type="Proteomes" id="UP001164042">
    <property type="component" value="Chromosome"/>
</dbReference>
<evidence type="ECO:0000313" key="7">
    <source>
        <dbReference type="EMBL" id="SFL50201.1"/>
    </source>
</evidence>
<dbReference type="PROSITE" id="PS51464">
    <property type="entry name" value="SIS"/>
    <property type="match status" value="1"/>
</dbReference>
<dbReference type="EMBL" id="FOTJ01000013">
    <property type="protein sequence ID" value="SFL50201.1"/>
    <property type="molecule type" value="Genomic_DNA"/>
</dbReference>
<dbReference type="InterPro" id="IPR046348">
    <property type="entry name" value="SIS_dom_sf"/>
</dbReference>
<reference evidence="7 10" key="1">
    <citation type="submission" date="2016-10" db="EMBL/GenBank/DDBJ databases">
        <authorList>
            <person name="de Groot N.N."/>
        </authorList>
    </citation>
    <scope>NUCLEOTIDE SEQUENCE [LARGE SCALE GENOMIC DNA]</scope>
    <source>
        <strain evidence="7 10">M79</strain>
    </source>
</reference>
<evidence type="ECO:0000313" key="9">
    <source>
        <dbReference type="EMBL" id="WEA13977.1"/>
    </source>
</evidence>
<reference evidence="9" key="3">
    <citation type="submission" date="2023-02" db="EMBL/GenBank/DDBJ databases">
        <title>Comparative genomics and fermentation flavor characterization of five lactic acid bacteria reveal flavor biosynthesis metabolic pathways in fermented muskmelon puree.</title>
        <authorList>
            <person name="Yuan L."/>
            <person name="Li M."/>
            <person name="Xu X."/>
            <person name="Lao F."/>
            <person name="Wu J."/>
        </authorList>
    </citation>
    <scope>NUCLEOTIDE SEQUENCE</scope>
    <source>
        <strain evidence="9">Pa-2</strain>
    </source>
</reference>
<dbReference type="EMBL" id="JARYTV010000013">
    <property type="protein sequence ID" value="MDH7960694.1"/>
    <property type="molecule type" value="Genomic_DNA"/>
</dbReference>
<evidence type="ECO:0000313" key="10">
    <source>
        <dbReference type="Proteomes" id="UP000181969"/>
    </source>
</evidence>
<evidence type="ECO:0000256" key="3">
    <source>
        <dbReference type="ARBA" id="ARBA00023163"/>
    </source>
</evidence>
<dbReference type="OMA" id="HIDDPYF"/>
<dbReference type="Pfam" id="PF01380">
    <property type="entry name" value="SIS"/>
    <property type="match status" value="1"/>
</dbReference>
<protein>
    <submittedName>
        <fullName evidence="7">DNA-binding transcriptional regulator, MurR/RpiR family, contains HTH and SIS domains</fullName>
    </submittedName>
    <submittedName>
        <fullName evidence="6">MurR/RpiR family transcriptional regulator</fullName>
    </submittedName>
</protein>
<dbReference type="PANTHER" id="PTHR30514:SF1">
    <property type="entry name" value="HTH-TYPE TRANSCRIPTIONAL REGULATOR HEXR-RELATED"/>
    <property type="match status" value="1"/>
</dbReference>
<evidence type="ECO:0000259" key="5">
    <source>
        <dbReference type="PROSITE" id="PS51464"/>
    </source>
</evidence>
<dbReference type="Gene3D" id="1.10.10.10">
    <property type="entry name" value="Winged helix-like DNA-binding domain superfamily/Winged helix DNA-binding domain"/>
    <property type="match status" value="1"/>
</dbReference>
<dbReference type="Proteomes" id="UP000181969">
    <property type="component" value="Unassembled WGS sequence"/>
</dbReference>
<keyword evidence="2 7" id="KW-0238">DNA-binding</keyword>
<name>A0A1I4I8W5_9LACT</name>
<dbReference type="InterPro" id="IPR047640">
    <property type="entry name" value="RpiR-like"/>
</dbReference>
<organism evidence="7 10">
    <name type="scientific">Lactococcus garvieae</name>
    <dbReference type="NCBI Taxonomy" id="1363"/>
    <lineage>
        <taxon>Bacteria</taxon>
        <taxon>Bacillati</taxon>
        <taxon>Bacillota</taxon>
        <taxon>Bacilli</taxon>
        <taxon>Lactobacillales</taxon>
        <taxon>Streptococcaceae</taxon>
        <taxon>Lactococcus</taxon>
    </lineage>
</organism>
<dbReference type="AlphaFoldDB" id="A0A1I4I8W5"/>
<reference evidence="8" key="2">
    <citation type="submission" date="2022-10" db="EMBL/GenBank/DDBJ databases">
        <title>Genome assembly of Lactococcus garvieae isolates from cricket gut.</title>
        <authorList>
            <person name="Luecke A.R."/>
            <person name="Brown A.M.V."/>
            <person name="Wakeman C.A."/>
        </authorList>
    </citation>
    <scope>NUCLEOTIDE SEQUENCE</scope>
    <source>
        <strain evidence="8">Alexii-11_2</strain>
    </source>
</reference>
<keyword evidence="1" id="KW-0805">Transcription regulation</keyword>
<dbReference type="OrthoDB" id="3684496at2"/>
<evidence type="ECO:0000259" key="4">
    <source>
        <dbReference type="PROSITE" id="PS51071"/>
    </source>
</evidence>
<dbReference type="GO" id="GO:0097367">
    <property type="term" value="F:carbohydrate derivative binding"/>
    <property type="evidence" value="ECO:0007669"/>
    <property type="project" value="InterPro"/>
</dbReference>
<sequence>MFQPEQISKLNELETLVLDFIIKSPDKVQKATIRSLASQLHVSTTTIVRMSTKLGFNGWAELKFFLKNQSKPKTAEEQHYDNMLEFDMFLRRMNSESYQKRLTEAAKMIAKADYTVFMGIGNSGSLADYACKYFVNAGLRAFVINDPFQAIQINGTGNVIALILSASGETIQIINKELEFKQEGAQIISLTNNEDSTVGRLADLQLFYNLTPEWSKLYPLGNLTTQLPVVAVLEVLAHKTLHFLED</sequence>
<dbReference type="EMBL" id="CP118627">
    <property type="protein sequence ID" value="WEA13977.1"/>
    <property type="molecule type" value="Genomic_DNA"/>
</dbReference>
<evidence type="ECO:0000256" key="2">
    <source>
        <dbReference type="ARBA" id="ARBA00023125"/>
    </source>
</evidence>
<dbReference type="EMBL" id="CP109635">
    <property type="protein sequence ID" value="UYT10668.1"/>
    <property type="molecule type" value="Genomic_DNA"/>
</dbReference>
<dbReference type="CDD" id="cd05013">
    <property type="entry name" value="SIS_RpiR"/>
    <property type="match status" value="1"/>
</dbReference>
<dbReference type="GO" id="GO:1901135">
    <property type="term" value="P:carbohydrate derivative metabolic process"/>
    <property type="evidence" value="ECO:0007669"/>
    <property type="project" value="InterPro"/>
</dbReference>
<dbReference type="InterPro" id="IPR001347">
    <property type="entry name" value="SIS_dom"/>
</dbReference>
<dbReference type="InterPro" id="IPR000281">
    <property type="entry name" value="HTH_RpiR"/>
</dbReference>
<keyword evidence="3" id="KW-0804">Transcription</keyword>
<evidence type="ECO:0000313" key="8">
    <source>
        <dbReference type="EMBL" id="UYT10668.1"/>
    </source>
</evidence>
<dbReference type="Gene3D" id="3.40.50.10490">
    <property type="entry name" value="Glucose-6-phosphate isomerase like protein, domain 1"/>
    <property type="match status" value="1"/>
</dbReference>
<dbReference type="InterPro" id="IPR009057">
    <property type="entry name" value="Homeodomain-like_sf"/>
</dbReference>
<gene>
    <name evidence="8" type="ORF">OF801_01630</name>
    <name evidence="9" type="ORF">PWF74_00395</name>
    <name evidence="6" type="ORF">QHR29_09515</name>
    <name evidence="7" type="ORF">SAMN05216438_11357</name>
</gene>
<dbReference type="InterPro" id="IPR035472">
    <property type="entry name" value="RpiR-like_SIS"/>
</dbReference>
<dbReference type="GO" id="GO:0003700">
    <property type="term" value="F:DNA-binding transcription factor activity"/>
    <property type="evidence" value="ECO:0007669"/>
    <property type="project" value="InterPro"/>
</dbReference>